<sequence>MNAPVGTLRIHHIEPISRANGPGLRTVIWFQGCTLGCPGCFNPQTHPFEGGEVWTVEGLLQAILPFADRSEGLTLSGGEPLQQGEGLVDFLSQVRRRTPWSVILFTGYTWEEVQTLPWGQAVLDHVDVVIAGRYQAKRRLARGLLGSANKTVHFLTSRYSMADLERVPDSEVMIDSSGMVHISGIDPLHWMRLHL</sequence>
<dbReference type="SFLD" id="SFLDG01063">
    <property type="entry name" value="activating_enzymes__group_1"/>
    <property type="match status" value="1"/>
</dbReference>
<keyword evidence="9" id="KW-1185">Reference proteome</keyword>
<dbReference type="PIRSF" id="PIRSF000368">
    <property type="entry name" value="NrdG"/>
    <property type="match status" value="1"/>
</dbReference>
<protein>
    <recommendedName>
        <fullName evidence="7">Anaerobic ribonucleoside-triphosphate reductase-activating protein</fullName>
        <ecNumber evidence="7">1.97.1.-</ecNumber>
    </recommendedName>
</protein>
<organism evidence="8 9">
    <name type="scientific">Thermanaerothrix solaris</name>
    <dbReference type="NCBI Taxonomy" id="3058434"/>
    <lineage>
        <taxon>Bacteria</taxon>
        <taxon>Bacillati</taxon>
        <taxon>Chloroflexota</taxon>
        <taxon>Anaerolineae</taxon>
        <taxon>Anaerolineales</taxon>
        <taxon>Anaerolineaceae</taxon>
        <taxon>Thermanaerothrix</taxon>
    </lineage>
</organism>
<proteinExistence type="inferred from homology"/>
<gene>
    <name evidence="8" type="ORF">QYE77_04565</name>
</gene>
<reference evidence="8 9" key="1">
    <citation type="submission" date="2023-07" db="EMBL/GenBank/DDBJ databases">
        <title>Novel species of Thermanaerothrix with wide hydrolytic capabilities.</title>
        <authorList>
            <person name="Zayulina K.S."/>
            <person name="Podosokorskaya O.A."/>
            <person name="Elcheninov A.G."/>
        </authorList>
    </citation>
    <scope>NUCLEOTIDE SEQUENCE [LARGE SCALE GENOMIC DNA]</scope>
    <source>
        <strain evidence="8 9">4228-RoL</strain>
    </source>
</reference>
<comment type="caution">
    <text evidence="8">The sequence shown here is derived from an EMBL/GenBank/DDBJ whole genome shotgun (WGS) entry which is preliminary data.</text>
</comment>
<dbReference type="InterPro" id="IPR007197">
    <property type="entry name" value="rSAM"/>
</dbReference>
<dbReference type="EC" id="1.97.1.-" evidence="7"/>
<evidence type="ECO:0000256" key="5">
    <source>
        <dbReference type="ARBA" id="ARBA00023004"/>
    </source>
</evidence>
<dbReference type="InterPro" id="IPR013785">
    <property type="entry name" value="Aldolase_TIM"/>
</dbReference>
<dbReference type="PANTHER" id="PTHR30352">
    <property type="entry name" value="PYRUVATE FORMATE-LYASE-ACTIVATING ENZYME"/>
    <property type="match status" value="1"/>
</dbReference>
<evidence type="ECO:0000256" key="1">
    <source>
        <dbReference type="ARBA" id="ARBA00001966"/>
    </source>
</evidence>
<keyword evidence="6" id="KW-0411">Iron-sulfur</keyword>
<accession>A0ABU3NP11</accession>
<evidence type="ECO:0000256" key="6">
    <source>
        <dbReference type="ARBA" id="ARBA00023014"/>
    </source>
</evidence>
<dbReference type="EMBL" id="JAUHMF010000001">
    <property type="protein sequence ID" value="MDT8897531.1"/>
    <property type="molecule type" value="Genomic_DNA"/>
</dbReference>
<evidence type="ECO:0000313" key="8">
    <source>
        <dbReference type="EMBL" id="MDT8897531.1"/>
    </source>
</evidence>
<keyword evidence="7" id="KW-0560">Oxidoreductase</keyword>
<dbReference type="SFLD" id="SFLDS00029">
    <property type="entry name" value="Radical_SAM"/>
    <property type="match status" value="1"/>
</dbReference>
<evidence type="ECO:0000256" key="2">
    <source>
        <dbReference type="ARBA" id="ARBA00022485"/>
    </source>
</evidence>
<dbReference type="Pfam" id="PF13353">
    <property type="entry name" value="Fer4_12"/>
    <property type="match status" value="1"/>
</dbReference>
<name>A0ABU3NP11_9CHLR</name>
<comment type="cofactor">
    <cofactor evidence="1">
        <name>[4Fe-4S] cluster</name>
        <dbReference type="ChEBI" id="CHEBI:49883"/>
    </cofactor>
</comment>
<keyword evidence="3" id="KW-0949">S-adenosyl-L-methionine</keyword>
<dbReference type="Proteomes" id="UP001254165">
    <property type="component" value="Unassembled WGS sequence"/>
</dbReference>
<comment type="similarity">
    <text evidence="7">Belongs to the organic radical-activating enzymes family.</text>
</comment>
<dbReference type="InterPro" id="IPR058240">
    <property type="entry name" value="rSAM_sf"/>
</dbReference>
<evidence type="ECO:0000313" key="9">
    <source>
        <dbReference type="Proteomes" id="UP001254165"/>
    </source>
</evidence>
<dbReference type="PANTHER" id="PTHR30352:SF2">
    <property type="entry name" value="ANAEROBIC RIBONUCLEOSIDE-TRIPHOSPHATE REDUCTASE-ACTIVATING PROTEIN"/>
    <property type="match status" value="1"/>
</dbReference>
<keyword evidence="5" id="KW-0408">Iron</keyword>
<evidence type="ECO:0000256" key="3">
    <source>
        <dbReference type="ARBA" id="ARBA00022691"/>
    </source>
</evidence>
<keyword evidence="2" id="KW-0004">4Fe-4S</keyword>
<dbReference type="RefSeq" id="WP_315624191.1">
    <property type="nucleotide sequence ID" value="NZ_JAUHMF010000001.1"/>
</dbReference>
<keyword evidence="4" id="KW-0479">Metal-binding</keyword>
<dbReference type="InterPro" id="IPR034457">
    <property type="entry name" value="Organic_radical-activating"/>
</dbReference>
<evidence type="ECO:0000256" key="4">
    <source>
        <dbReference type="ARBA" id="ARBA00022723"/>
    </source>
</evidence>
<evidence type="ECO:0000256" key="7">
    <source>
        <dbReference type="PIRNR" id="PIRNR000368"/>
    </source>
</evidence>
<dbReference type="Gene3D" id="3.20.20.70">
    <property type="entry name" value="Aldolase class I"/>
    <property type="match status" value="1"/>
</dbReference>
<dbReference type="InterPro" id="IPR012837">
    <property type="entry name" value="NrdG"/>
</dbReference>
<dbReference type="SFLD" id="SFLDG01066">
    <property type="entry name" value="organic_radical-activating_enz"/>
    <property type="match status" value="1"/>
</dbReference>
<dbReference type="CDD" id="cd01335">
    <property type="entry name" value="Radical_SAM"/>
    <property type="match status" value="1"/>
</dbReference>
<comment type="function">
    <text evidence="7">Activation of anaerobic ribonucleoside-triphosphate reductase under anaerobic conditions by generation of an organic free radical, using S-adenosylmethionine and reduced flavodoxin as cosubstrates to produce 5'-deoxy-adenosine.</text>
</comment>
<dbReference type="SFLD" id="SFLDF00299">
    <property type="entry name" value="anaerobic_ribonucleoside-triph"/>
    <property type="match status" value="1"/>
</dbReference>
<dbReference type="SUPFAM" id="SSF102114">
    <property type="entry name" value="Radical SAM enzymes"/>
    <property type="match status" value="1"/>
</dbReference>